<dbReference type="GO" id="GO:0005634">
    <property type="term" value="C:nucleus"/>
    <property type="evidence" value="ECO:0007669"/>
    <property type="project" value="UniProtKB-SubCell"/>
</dbReference>
<dbReference type="GO" id="GO:0003677">
    <property type="term" value="F:DNA binding"/>
    <property type="evidence" value="ECO:0007669"/>
    <property type="project" value="UniProtKB-KW"/>
</dbReference>
<feature type="region of interest" description="Disordered" evidence="6">
    <location>
        <begin position="244"/>
        <end position="275"/>
    </location>
</feature>
<protein>
    <recommendedName>
        <fullName evidence="7">NAC domain-containing protein</fullName>
    </recommendedName>
</protein>
<evidence type="ECO:0000256" key="6">
    <source>
        <dbReference type="SAM" id="MobiDB-lite"/>
    </source>
</evidence>
<dbReference type="Pfam" id="PF02365">
    <property type="entry name" value="NAM"/>
    <property type="match status" value="1"/>
</dbReference>
<reference evidence="8 9" key="1">
    <citation type="submission" date="2020-10" db="EMBL/GenBank/DDBJ databases">
        <title>The Coptis chinensis genome and diversification of protoberbering-type alkaloids.</title>
        <authorList>
            <person name="Wang B."/>
            <person name="Shu S."/>
            <person name="Song C."/>
            <person name="Liu Y."/>
        </authorList>
    </citation>
    <scope>NUCLEOTIDE SEQUENCE [LARGE SCALE GENOMIC DNA]</scope>
    <source>
        <strain evidence="8">HL-2020</strain>
        <tissue evidence="8">Leaf</tissue>
    </source>
</reference>
<evidence type="ECO:0000256" key="4">
    <source>
        <dbReference type="ARBA" id="ARBA00023163"/>
    </source>
</evidence>
<keyword evidence="5" id="KW-0539">Nucleus</keyword>
<feature type="region of interest" description="Disordered" evidence="6">
    <location>
        <begin position="165"/>
        <end position="230"/>
    </location>
</feature>
<evidence type="ECO:0000259" key="7">
    <source>
        <dbReference type="PROSITE" id="PS51005"/>
    </source>
</evidence>
<evidence type="ECO:0000313" key="9">
    <source>
        <dbReference type="Proteomes" id="UP000631114"/>
    </source>
</evidence>
<dbReference type="InterPro" id="IPR036093">
    <property type="entry name" value="NAC_dom_sf"/>
</dbReference>
<evidence type="ECO:0000313" key="8">
    <source>
        <dbReference type="EMBL" id="KAF9616157.1"/>
    </source>
</evidence>
<dbReference type="GO" id="GO:0006355">
    <property type="term" value="P:regulation of DNA-templated transcription"/>
    <property type="evidence" value="ECO:0007669"/>
    <property type="project" value="InterPro"/>
</dbReference>
<dbReference type="Proteomes" id="UP000631114">
    <property type="component" value="Unassembled WGS sequence"/>
</dbReference>
<evidence type="ECO:0000256" key="1">
    <source>
        <dbReference type="ARBA" id="ARBA00004123"/>
    </source>
</evidence>
<dbReference type="InterPro" id="IPR003441">
    <property type="entry name" value="NAC-dom"/>
</dbReference>
<keyword evidence="9" id="KW-1185">Reference proteome</keyword>
<proteinExistence type="predicted"/>
<dbReference type="Gene3D" id="2.170.150.80">
    <property type="entry name" value="NAC domain"/>
    <property type="match status" value="1"/>
</dbReference>
<name>A0A835IGK6_9MAGN</name>
<dbReference type="AlphaFoldDB" id="A0A835IGK6"/>
<evidence type="ECO:0000256" key="2">
    <source>
        <dbReference type="ARBA" id="ARBA00023015"/>
    </source>
</evidence>
<keyword evidence="4" id="KW-0804">Transcription</keyword>
<comment type="subcellular location">
    <subcellularLocation>
        <location evidence="1">Nucleus</location>
    </subcellularLocation>
</comment>
<organism evidence="8 9">
    <name type="scientific">Coptis chinensis</name>
    <dbReference type="NCBI Taxonomy" id="261450"/>
    <lineage>
        <taxon>Eukaryota</taxon>
        <taxon>Viridiplantae</taxon>
        <taxon>Streptophyta</taxon>
        <taxon>Embryophyta</taxon>
        <taxon>Tracheophyta</taxon>
        <taxon>Spermatophyta</taxon>
        <taxon>Magnoliopsida</taxon>
        <taxon>Ranunculales</taxon>
        <taxon>Ranunculaceae</taxon>
        <taxon>Coptidoideae</taxon>
        <taxon>Coptis</taxon>
    </lineage>
</organism>
<feature type="compositionally biased region" description="Low complexity" evidence="6">
    <location>
        <begin position="169"/>
        <end position="181"/>
    </location>
</feature>
<dbReference type="PROSITE" id="PS51005">
    <property type="entry name" value="NAC"/>
    <property type="match status" value="1"/>
</dbReference>
<evidence type="ECO:0000256" key="5">
    <source>
        <dbReference type="ARBA" id="ARBA00023242"/>
    </source>
</evidence>
<sequence length="400" mass="44217">MIIHVGFRFVPSDNDLICHLREKVYGEGPQGIMKNIIVERDLYGSESPTEIFNGTTATELYFFTVLKKKFGHGVRMDRTVRGKGTWTAQYNGKIEGGCKIPAIYDPNDKSVEIGYRKNLSFTPKGEKARFVVNGKKESWVMHEYTLKEYPPGKDVFALCRISKGRSDNRASSSSCASVSSDGLEENDEYQPREKRPRTTTALASVPMSPSTTSAFNEGVTTSPTNSYGNLLRQDHNQLSASCMSSMPMQQPSLGKNASQEAPQPNDTSNNLDSLLDNIPMANLDSVKSYLADDSLGSTSGVVAVPLDGGLMQQAGDENFASQEAPEPSDMLDDAYDPSIFCEDLDWNSMHLGELPALQQDPQPVNMLTDFSELLFEEDPQPVNMLMDFSELLFEEDPQPV</sequence>
<feature type="domain" description="NAC" evidence="7">
    <location>
        <begin position="3"/>
        <end position="164"/>
    </location>
</feature>
<feature type="compositionally biased region" description="Polar residues" evidence="6">
    <location>
        <begin position="198"/>
        <end position="228"/>
    </location>
</feature>
<accession>A0A835IGK6</accession>
<dbReference type="SUPFAM" id="SSF101941">
    <property type="entry name" value="NAC domain"/>
    <property type="match status" value="1"/>
</dbReference>
<feature type="compositionally biased region" description="Polar residues" evidence="6">
    <location>
        <begin position="253"/>
        <end position="272"/>
    </location>
</feature>
<comment type="caution">
    <text evidence="8">The sequence shown here is derived from an EMBL/GenBank/DDBJ whole genome shotgun (WGS) entry which is preliminary data.</text>
</comment>
<keyword evidence="3" id="KW-0238">DNA-binding</keyword>
<keyword evidence="2" id="KW-0805">Transcription regulation</keyword>
<evidence type="ECO:0000256" key="3">
    <source>
        <dbReference type="ARBA" id="ARBA00023125"/>
    </source>
</evidence>
<dbReference type="EMBL" id="JADFTS010000003">
    <property type="protein sequence ID" value="KAF9616157.1"/>
    <property type="molecule type" value="Genomic_DNA"/>
</dbReference>
<gene>
    <name evidence="8" type="ORF">IFM89_028623</name>
</gene>
<dbReference type="PANTHER" id="PTHR31989">
    <property type="entry name" value="NAC DOMAIN-CONTAINING PROTEIN 82-RELATED"/>
    <property type="match status" value="1"/>
</dbReference>